<evidence type="ECO:0000259" key="5">
    <source>
        <dbReference type="PROSITE" id="PS50050"/>
    </source>
</evidence>
<dbReference type="GO" id="GO:0005035">
    <property type="term" value="F:death receptor activity"/>
    <property type="evidence" value="ECO:0007669"/>
    <property type="project" value="TreeGrafter"/>
</dbReference>
<dbReference type="KEGG" id="char:105909070"/>
<dbReference type="InterPro" id="IPR000488">
    <property type="entry name" value="Death_dom"/>
</dbReference>
<dbReference type="Proteomes" id="UP000515152">
    <property type="component" value="Chromosome 1"/>
</dbReference>
<evidence type="ECO:0000313" key="6">
    <source>
        <dbReference type="Proteomes" id="UP000515152"/>
    </source>
</evidence>
<feature type="chain" id="PRO_5035442227" evidence="3">
    <location>
        <begin position="18"/>
        <end position="227"/>
    </location>
</feature>
<keyword evidence="3" id="KW-0732">Signal</keyword>
<name>A0A8M1KLB8_CLUHA</name>
<dbReference type="GeneID" id="105909070"/>
<feature type="domain" description="Death" evidence="4">
    <location>
        <begin position="158"/>
        <end position="217"/>
    </location>
</feature>
<dbReference type="InterPro" id="IPR052302">
    <property type="entry name" value="Neurotrophin_rcpt-DD"/>
</dbReference>
<comment type="caution">
    <text evidence="1">Lacks conserved residue(s) required for the propagation of feature annotation.</text>
</comment>
<evidence type="ECO:0000256" key="2">
    <source>
        <dbReference type="SAM" id="MobiDB-lite"/>
    </source>
</evidence>
<dbReference type="PANTHER" id="PTHR46605:SF3">
    <property type="entry name" value="TUMOR NECROSIS FACTOR RECEPTOR SUPERFAMILY MEMBER 16"/>
    <property type="match status" value="1"/>
</dbReference>
<dbReference type="OrthoDB" id="10048028at2759"/>
<dbReference type="GO" id="GO:0015026">
    <property type="term" value="F:coreceptor activity"/>
    <property type="evidence" value="ECO:0007669"/>
    <property type="project" value="TreeGrafter"/>
</dbReference>
<feature type="disulfide bond" evidence="1">
    <location>
        <begin position="34"/>
        <end position="47"/>
    </location>
</feature>
<evidence type="ECO:0000259" key="4">
    <source>
        <dbReference type="PROSITE" id="PS50017"/>
    </source>
</evidence>
<dbReference type="PROSITE" id="PS50017">
    <property type="entry name" value="DEATH_DOMAIN"/>
    <property type="match status" value="1"/>
</dbReference>
<dbReference type="CTD" id="564338"/>
<dbReference type="PANTHER" id="PTHR46605">
    <property type="entry name" value="TUMOR NECROSIS FACTOR RECEPTOR"/>
    <property type="match status" value="1"/>
</dbReference>
<sequence length="227" mass="24410">MITLIFTVLLGARAVLGTQESCGSGKFTTSGECCIQCQPGEGVLEECGESQTVCMPCLDSEYTWNSCKQNKQGAGIRAGTANPSQTPSPEGEKLHSDSGISVDSQSLQEQLQQGTHTVVKIDGGVSCLALPLHTREEVEKLLSQGCEGEGHEVMEETDWCSLAVLLGYEEERIATFRQEERPIQALLSDWASQDSASVDTLCTALRKINRDDIVQSLGIRPTATSAV</sequence>
<feature type="signal peptide" evidence="3">
    <location>
        <begin position="1"/>
        <end position="17"/>
    </location>
</feature>
<dbReference type="GO" id="GO:0007266">
    <property type="term" value="P:Rho protein signal transduction"/>
    <property type="evidence" value="ECO:0007669"/>
    <property type="project" value="TreeGrafter"/>
</dbReference>
<dbReference type="CDD" id="cd08311">
    <property type="entry name" value="Death_p75NR"/>
    <property type="match status" value="1"/>
</dbReference>
<accession>A0A8M1KLB8</accession>
<evidence type="ECO:0000313" key="7">
    <source>
        <dbReference type="RefSeq" id="XP_042564667.1"/>
    </source>
</evidence>
<keyword evidence="6" id="KW-1185">Reference proteome</keyword>
<organism evidence="6 7">
    <name type="scientific">Clupea harengus</name>
    <name type="common">Atlantic herring</name>
    <dbReference type="NCBI Taxonomy" id="7950"/>
    <lineage>
        <taxon>Eukaryota</taxon>
        <taxon>Metazoa</taxon>
        <taxon>Chordata</taxon>
        <taxon>Craniata</taxon>
        <taxon>Vertebrata</taxon>
        <taxon>Euteleostomi</taxon>
        <taxon>Actinopterygii</taxon>
        <taxon>Neopterygii</taxon>
        <taxon>Teleostei</taxon>
        <taxon>Clupei</taxon>
        <taxon>Clupeiformes</taxon>
        <taxon>Clupeoidei</taxon>
        <taxon>Clupeidae</taxon>
        <taxon>Clupea</taxon>
    </lineage>
</organism>
<evidence type="ECO:0000256" key="3">
    <source>
        <dbReference type="SAM" id="SignalP"/>
    </source>
</evidence>
<keyword evidence="7" id="KW-0675">Receptor</keyword>
<feature type="domain" description="TNFR-Cys" evidence="5">
    <location>
        <begin position="21"/>
        <end position="54"/>
    </location>
</feature>
<evidence type="ECO:0000256" key="1">
    <source>
        <dbReference type="PROSITE-ProRule" id="PRU00206"/>
    </source>
</evidence>
<dbReference type="GO" id="GO:0009986">
    <property type="term" value="C:cell surface"/>
    <property type="evidence" value="ECO:0007669"/>
    <property type="project" value="TreeGrafter"/>
</dbReference>
<dbReference type="Pfam" id="PF00531">
    <property type="entry name" value="Death"/>
    <property type="match status" value="1"/>
</dbReference>
<protein>
    <submittedName>
        <fullName evidence="7">Nerve growth factor receptor b</fullName>
    </submittedName>
</protein>
<dbReference type="InterPro" id="IPR001368">
    <property type="entry name" value="TNFR/NGFR_Cys_rich_reg"/>
</dbReference>
<feature type="repeat" description="TNFR-Cys" evidence="1">
    <location>
        <begin position="21"/>
        <end position="54"/>
    </location>
</feature>
<dbReference type="GO" id="GO:0005886">
    <property type="term" value="C:plasma membrane"/>
    <property type="evidence" value="ECO:0007669"/>
    <property type="project" value="TreeGrafter"/>
</dbReference>
<keyword evidence="1" id="KW-1015">Disulfide bond</keyword>
<dbReference type="GO" id="GO:0048406">
    <property type="term" value="F:nerve growth factor binding"/>
    <property type="evidence" value="ECO:0007669"/>
    <property type="project" value="TreeGrafter"/>
</dbReference>
<feature type="region of interest" description="Disordered" evidence="2">
    <location>
        <begin position="75"/>
        <end position="102"/>
    </location>
</feature>
<dbReference type="RefSeq" id="XP_042564667.1">
    <property type="nucleotide sequence ID" value="XM_042708733.1"/>
</dbReference>
<dbReference type="PROSITE" id="PS50050">
    <property type="entry name" value="TNFR_NGFR_2"/>
    <property type="match status" value="1"/>
</dbReference>
<dbReference type="AlphaFoldDB" id="A0A8M1KLB8"/>
<dbReference type="SMART" id="SM00208">
    <property type="entry name" value="TNFR"/>
    <property type="match status" value="1"/>
</dbReference>
<gene>
    <name evidence="7" type="primary">ngfrb</name>
</gene>
<reference evidence="7" key="1">
    <citation type="submission" date="2025-08" db="UniProtKB">
        <authorList>
            <consortium name="RefSeq"/>
        </authorList>
    </citation>
    <scope>IDENTIFICATION</scope>
</reference>
<dbReference type="SMART" id="SM00005">
    <property type="entry name" value="DEATH"/>
    <property type="match status" value="1"/>
</dbReference>
<proteinExistence type="predicted"/>